<dbReference type="PROSITE" id="PS50111">
    <property type="entry name" value="CHEMOTAXIS_TRANSDUC_2"/>
    <property type="match status" value="1"/>
</dbReference>
<feature type="domain" description="Methyl-accepting transducer" evidence="2">
    <location>
        <begin position="264"/>
        <end position="460"/>
    </location>
</feature>
<protein>
    <recommendedName>
        <fullName evidence="2">Methyl-accepting transducer domain-containing protein</fullName>
    </recommendedName>
</protein>
<reference evidence="3 4" key="1">
    <citation type="submission" date="2020-02" db="EMBL/GenBank/DDBJ databases">
        <title>Pseudoroseicyclus tamarix, sp. nov., isolated from offshore sediment of a Tamarix chinensis forest.</title>
        <authorList>
            <person name="Gai Y."/>
        </authorList>
    </citation>
    <scope>NUCLEOTIDE SEQUENCE [LARGE SCALE GENOMIC DNA]</scope>
    <source>
        <strain evidence="3 4">CLL3-39</strain>
    </source>
</reference>
<dbReference type="SUPFAM" id="SSF58104">
    <property type="entry name" value="Methyl-accepting chemotaxis protein (MCP) signaling domain"/>
    <property type="match status" value="1"/>
</dbReference>
<gene>
    <name evidence="3" type="ORF">GZA08_04925</name>
</gene>
<proteinExistence type="predicted"/>
<evidence type="ECO:0000259" key="2">
    <source>
        <dbReference type="PROSITE" id="PS50111"/>
    </source>
</evidence>
<dbReference type="EMBL" id="JAAGAB010000001">
    <property type="protein sequence ID" value="NDV00313.1"/>
    <property type="molecule type" value="Genomic_DNA"/>
</dbReference>
<evidence type="ECO:0000313" key="4">
    <source>
        <dbReference type="Proteomes" id="UP000474757"/>
    </source>
</evidence>
<sequence length="546" mass="58195">MTNSTRTTHLRELDTRASQINRRIETVFEMAASRLFALLEEVQGAGDALTRAADISSPAGRERLTRAAAATEAHVDAVQARFQLHSQTATTLRGQAESLRRLLEDLLRDMKLAAFIATNAKVVSHTVPGADDTLGQFAEDVRDCLAGADTNVKAIQEQLVRANRELTRLVPRLREMTEVAAELKVMRERLPALMAGLANAGTLASAAQGARSGMTQVTRALEQAVSQLQSGDSARQRLDHVREIVARIDEPGSPEGQVLERLATAHLDATLASLDEAVAATLPEIDRIAGPWRSAQEAMVRIAESQTGHELGQVAALSSSFAGGLAALEERNAQILPQMEALATAYRKGADAAGQIGELEEQMNVLSINAILVSGRAGHQGQGMTEVSRQLRESTAEIGRATQAIRKLARLQEQEAEAFSAPGEGAGSGTGAIDELEAEVSSLGAALEEMSAAARRASSGDPLAEVRGMLTGFVREAAADAPAHRPEEPMPEIDPGLASLLKSIRDTYSMKAERDVHDALFGTAGLSKADLAEEVQQDDLDDIFFG</sequence>
<dbReference type="InterPro" id="IPR004089">
    <property type="entry name" value="MCPsignal_dom"/>
</dbReference>
<keyword evidence="1" id="KW-0807">Transducer</keyword>
<dbReference type="AlphaFoldDB" id="A0A6B2JGM6"/>
<organism evidence="3 4">
    <name type="scientific">Pseudoroseicyclus tamaricis</name>
    <dbReference type="NCBI Taxonomy" id="2705421"/>
    <lineage>
        <taxon>Bacteria</taxon>
        <taxon>Pseudomonadati</taxon>
        <taxon>Pseudomonadota</taxon>
        <taxon>Alphaproteobacteria</taxon>
        <taxon>Rhodobacterales</taxon>
        <taxon>Paracoccaceae</taxon>
        <taxon>Pseudoroseicyclus</taxon>
    </lineage>
</organism>
<comment type="caution">
    <text evidence="3">The sequence shown here is derived from an EMBL/GenBank/DDBJ whole genome shotgun (WGS) entry which is preliminary data.</text>
</comment>
<name>A0A6B2JGM6_9RHOB</name>
<evidence type="ECO:0000313" key="3">
    <source>
        <dbReference type="EMBL" id="NDV00313.1"/>
    </source>
</evidence>
<accession>A0A6B2JGM6</accession>
<dbReference type="RefSeq" id="WP_163890524.1">
    <property type="nucleotide sequence ID" value="NZ_JAAFYS010000001.1"/>
</dbReference>
<dbReference type="GO" id="GO:0016020">
    <property type="term" value="C:membrane"/>
    <property type="evidence" value="ECO:0007669"/>
    <property type="project" value="InterPro"/>
</dbReference>
<dbReference type="GO" id="GO:0007165">
    <property type="term" value="P:signal transduction"/>
    <property type="evidence" value="ECO:0007669"/>
    <property type="project" value="UniProtKB-KW"/>
</dbReference>
<dbReference type="Proteomes" id="UP000474757">
    <property type="component" value="Unassembled WGS sequence"/>
</dbReference>
<evidence type="ECO:0000256" key="1">
    <source>
        <dbReference type="PROSITE-ProRule" id="PRU00284"/>
    </source>
</evidence>
<keyword evidence="4" id="KW-1185">Reference proteome</keyword>
<dbReference type="Gene3D" id="1.10.287.950">
    <property type="entry name" value="Methyl-accepting chemotaxis protein"/>
    <property type="match status" value="1"/>
</dbReference>